<protein>
    <submittedName>
        <fullName evidence="1">Uncharacterized protein</fullName>
    </submittedName>
</protein>
<reference evidence="1 2" key="1">
    <citation type="submission" date="2012-02" db="EMBL/GenBank/DDBJ databases">
        <title>Complete sequence of chromosome of Singulisphaera acidiphila DSM 18658.</title>
        <authorList>
            <consortium name="US DOE Joint Genome Institute (JGI-PGF)"/>
            <person name="Lucas S."/>
            <person name="Copeland A."/>
            <person name="Lapidus A."/>
            <person name="Glavina del Rio T."/>
            <person name="Dalin E."/>
            <person name="Tice H."/>
            <person name="Bruce D."/>
            <person name="Goodwin L."/>
            <person name="Pitluck S."/>
            <person name="Peters L."/>
            <person name="Ovchinnikova G."/>
            <person name="Chertkov O."/>
            <person name="Kyrpides N."/>
            <person name="Mavromatis K."/>
            <person name="Ivanova N."/>
            <person name="Brettin T."/>
            <person name="Detter J.C."/>
            <person name="Han C."/>
            <person name="Larimer F."/>
            <person name="Land M."/>
            <person name="Hauser L."/>
            <person name="Markowitz V."/>
            <person name="Cheng J.-F."/>
            <person name="Hugenholtz P."/>
            <person name="Woyke T."/>
            <person name="Wu D."/>
            <person name="Tindall B."/>
            <person name="Pomrenke H."/>
            <person name="Brambilla E."/>
            <person name="Klenk H.-P."/>
            <person name="Eisen J.A."/>
        </authorList>
    </citation>
    <scope>NUCLEOTIDE SEQUENCE [LARGE SCALE GENOMIC DNA]</scope>
    <source>
        <strain evidence="2">ATCC BAA-1392 / DSM 18658 / VKM B-2454 / MOB10</strain>
    </source>
</reference>
<dbReference type="HOGENOM" id="CLU_1795190_0_0_0"/>
<dbReference type="EMBL" id="CP003364">
    <property type="protein sequence ID" value="AGA24786.1"/>
    <property type="molecule type" value="Genomic_DNA"/>
</dbReference>
<dbReference type="Proteomes" id="UP000010798">
    <property type="component" value="Chromosome"/>
</dbReference>
<gene>
    <name evidence="1" type="ordered locus">Sinac_0344</name>
</gene>
<evidence type="ECO:0000313" key="2">
    <source>
        <dbReference type="Proteomes" id="UP000010798"/>
    </source>
</evidence>
<dbReference type="KEGG" id="saci:Sinac_0344"/>
<organism evidence="1 2">
    <name type="scientific">Singulisphaera acidiphila (strain ATCC BAA-1392 / DSM 18658 / VKM B-2454 / MOB10)</name>
    <dbReference type="NCBI Taxonomy" id="886293"/>
    <lineage>
        <taxon>Bacteria</taxon>
        <taxon>Pseudomonadati</taxon>
        <taxon>Planctomycetota</taxon>
        <taxon>Planctomycetia</taxon>
        <taxon>Isosphaerales</taxon>
        <taxon>Isosphaeraceae</taxon>
        <taxon>Singulisphaera</taxon>
    </lineage>
</organism>
<proteinExistence type="predicted"/>
<evidence type="ECO:0000313" key="1">
    <source>
        <dbReference type="EMBL" id="AGA24786.1"/>
    </source>
</evidence>
<accession>L0D807</accession>
<name>L0D807_SINAD</name>
<dbReference type="AlphaFoldDB" id="L0D807"/>
<dbReference type="RefSeq" id="WP_015243971.1">
    <property type="nucleotide sequence ID" value="NC_019892.1"/>
</dbReference>
<keyword evidence="2" id="KW-1185">Reference proteome</keyword>
<sequence length="144" mass="16115">MKKFLKLDLSVDSFLMDGQPILNVSVSLGNAKDWLLCLHLLQDNLIEACVFSNDSAASKLEIRLGASCEWKVGSQSSHFIVSFTAFALDYLRSFFARYYRDGVAEVDHVDIEVDDPQMGYITVSVDEHLPPVSSDEVRRRLGIG</sequence>